<dbReference type="InterPro" id="IPR036291">
    <property type="entry name" value="NAD(P)-bd_dom_sf"/>
</dbReference>
<evidence type="ECO:0000313" key="4">
    <source>
        <dbReference type="Proteomes" id="UP000799757"/>
    </source>
</evidence>
<keyword evidence="2" id="KW-0560">Oxidoreductase</keyword>
<protein>
    <submittedName>
        <fullName evidence="3">NAD(P)-binding protein</fullName>
    </submittedName>
</protein>
<sequence>MSPSSSSSQAILIVGGGQGIGLATTKAILATAPSTTRVLVFGLHADAGLAALAETHAGRVCTVLGDVTVAADREKAVATCARVFGGIATLVYCAGVITPIERIERVRVGDVEAAFGVNFFGAIGMSQLCLPYLRAASFSNPTNAAFGKVIILSSGCDSVVTYMGWMAYCTSKAALTRFVQLLAHEEPTLSVQGVYPKLTRTKMAEDLVQGRYKGVMADHEIERFRLWDEIGDAMVEPPEWCAEAVAKLAMGLFVGLRSGEAADYDLHVPRAKL</sequence>
<evidence type="ECO:0000256" key="2">
    <source>
        <dbReference type="ARBA" id="ARBA00023002"/>
    </source>
</evidence>
<evidence type="ECO:0000256" key="1">
    <source>
        <dbReference type="ARBA" id="ARBA00006484"/>
    </source>
</evidence>
<dbReference type="AlphaFoldDB" id="A0A6A6WND5"/>
<keyword evidence="4" id="KW-1185">Reference proteome</keyword>
<dbReference type="GO" id="GO:0016616">
    <property type="term" value="F:oxidoreductase activity, acting on the CH-OH group of donors, NAD or NADP as acceptor"/>
    <property type="evidence" value="ECO:0007669"/>
    <property type="project" value="UniProtKB-ARBA"/>
</dbReference>
<reference evidence="3" key="1">
    <citation type="journal article" date="2020" name="Stud. Mycol.">
        <title>101 Dothideomycetes genomes: a test case for predicting lifestyles and emergence of pathogens.</title>
        <authorList>
            <person name="Haridas S."/>
            <person name="Albert R."/>
            <person name="Binder M."/>
            <person name="Bloem J."/>
            <person name="Labutti K."/>
            <person name="Salamov A."/>
            <person name="Andreopoulos B."/>
            <person name="Baker S."/>
            <person name="Barry K."/>
            <person name="Bills G."/>
            <person name="Bluhm B."/>
            <person name="Cannon C."/>
            <person name="Castanera R."/>
            <person name="Culley D."/>
            <person name="Daum C."/>
            <person name="Ezra D."/>
            <person name="Gonzalez J."/>
            <person name="Henrissat B."/>
            <person name="Kuo A."/>
            <person name="Liang C."/>
            <person name="Lipzen A."/>
            <person name="Lutzoni F."/>
            <person name="Magnuson J."/>
            <person name="Mondo S."/>
            <person name="Nolan M."/>
            <person name="Ohm R."/>
            <person name="Pangilinan J."/>
            <person name="Park H.-J."/>
            <person name="Ramirez L."/>
            <person name="Alfaro M."/>
            <person name="Sun H."/>
            <person name="Tritt A."/>
            <person name="Yoshinaga Y."/>
            <person name="Zwiers L.-H."/>
            <person name="Turgeon B."/>
            <person name="Goodwin S."/>
            <person name="Spatafora J."/>
            <person name="Crous P."/>
            <person name="Grigoriev I."/>
        </authorList>
    </citation>
    <scope>NUCLEOTIDE SEQUENCE</scope>
    <source>
        <strain evidence="3">CBS 109.77</strain>
    </source>
</reference>
<dbReference type="Proteomes" id="UP000799757">
    <property type="component" value="Unassembled WGS sequence"/>
</dbReference>
<dbReference type="OrthoDB" id="153074at2759"/>
<accession>A0A6A6WND5</accession>
<evidence type="ECO:0000313" key="3">
    <source>
        <dbReference type="EMBL" id="KAF2785443.1"/>
    </source>
</evidence>
<organism evidence="3 4">
    <name type="scientific">Melanomma pulvis-pyrius CBS 109.77</name>
    <dbReference type="NCBI Taxonomy" id="1314802"/>
    <lineage>
        <taxon>Eukaryota</taxon>
        <taxon>Fungi</taxon>
        <taxon>Dikarya</taxon>
        <taxon>Ascomycota</taxon>
        <taxon>Pezizomycotina</taxon>
        <taxon>Dothideomycetes</taxon>
        <taxon>Pleosporomycetidae</taxon>
        <taxon>Pleosporales</taxon>
        <taxon>Melanommataceae</taxon>
        <taxon>Melanomma</taxon>
    </lineage>
</organism>
<dbReference type="SUPFAM" id="SSF51735">
    <property type="entry name" value="NAD(P)-binding Rossmann-fold domains"/>
    <property type="match status" value="1"/>
</dbReference>
<dbReference type="GO" id="GO:0050664">
    <property type="term" value="F:oxidoreductase activity, acting on NAD(P)H, oxygen as acceptor"/>
    <property type="evidence" value="ECO:0007669"/>
    <property type="project" value="TreeGrafter"/>
</dbReference>
<dbReference type="Pfam" id="PF00106">
    <property type="entry name" value="adh_short"/>
    <property type="match status" value="1"/>
</dbReference>
<comment type="similarity">
    <text evidence="1">Belongs to the short-chain dehydrogenases/reductases (SDR) family.</text>
</comment>
<dbReference type="EMBL" id="MU003167">
    <property type="protein sequence ID" value="KAF2785443.1"/>
    <property type="molecule type" value="Genomic_DNA"/>
</dbReference>
<dbReference type="PANTHER" id="PTHR43008">
    <property type="entry name" value="BENZIL REDUCTASE"/>
    <property type="match status" value="1"/>
</dbReference>
<gene>
    <name evidence="3" type="ORF">K505DRAFT_380881</name>
</gene>
<dbReference type="PANTHER" id="PTHR43008:SF8">
    <property type="entry name" value="BENZIL REDUCTASE ((S)-BENZOIN FORMING) IRC24"/>
    <property type="match status" value="1"/>
</dbReference>
<dbReference type="InterPro" id="IPR002347">
    <property type="entry name" value="SDR_fam"/>
</dbReference>
<dbReference type="Gene3D" id="3.40.50.720">
    <property type="entry name" value="NAD(P)-binding Rossmann-like Domain"/>
    <property type="match status" value="1"/>
</dbReference>
<proteinExistence type="inferred from homology"/>
<dbReference type="CDD" id="cd05233">
    <property type="entry name" value="SDR_c"/>
    <property type="match status" value="1"/>
</dbReference>
<name>A0A6A6WND5_9PLEO</name>
<dbReference type="PRINTS" id="PR00081">
    <property type="entry name" value="GDHRDH"/>
</dbReference>